<dbReference type="GO" id="GO:0003677">
    <property type="term" value="F:DNA binding"/>
    <property type="evidence" value="ECO:0007669"/>
    <property type="project" value="InterPro"/>
</dbReference>
<accession>A0AAV9MU95</accession>
<feature type="compositionally biased region" description="Polar residues" evidence="2">
    <location>
        <begin position="540"/>
        <end position="555"/>
    </location>
</feature>
<reference evidence="4 5" key="1">
    <citation type="submission" date="2023-08" db="EMBL/GenBank/DDBJ databases">
        <title>Black Yeasts Isolated from many extreme environments.</title>
        <authorList>
            <person name="Coleine C."/>
            <person name="Stajich J.E."/>
            <person name="Selbmann L."/>
        </authorList>
    </citation>
    <scope>NUCLEOTIDE SEQUENCE [LARGE SCALE GENOMIC DNA]</scope>
    <source>
        <strain evidence="4 5">CCFEE 5792</strain>
    </source>
</reference>
<dbReference type="Proteomes" id="UP001358417">
    <property type="component" value="Unassembled WGS sequence"/>
</dbReference>
<comment type="caution">
    <text evidence="4">The sequence shown here is derived from an EMBL/GenBank/DDBJ whole genome shotgun (WGS) entry which is preliminary data.</text>
</comment>
<dbReference type="EMBL" id="JAVRRD010000039">
    <property type="protein sequence ID" value="KAK5045192.1"/>
    <property type="molecule type" value="Genomic_DNA"/>
</dbReference>
<dbReference type="AlphaFoldDB" id="A0AAV9MU95"/>
<organism evidence="4 5">
    <name type="scientific">Exophiala bonariae</name>
    <dbReference type="NCBI Taxonomy" id="1690606"/>
    <lineage>
        <taxon>Eukaryota</taxon>
        <taxon>Fungi</taxon>
        <taxon>Dikarya</taxon>
        <taxon>Ascomycota</taxon>
        <taxon>Pezizomycotina</taxon>
        <taxon>Eurotiomycetes</taxon>
        <taxon>Chaetothyriomycetidae</taxon>
        <taxon>Chaetothyriales</taxon>
        <taxon>Herpotrichiellaceae</taxon>
        <taxon>Exophiala</taxon>
    </lineage>
</organism>
<name>A0AAV9MU95_9EURO</name>
<evidence type="ECO:0000259" key="3">
    <source>
        <dbReference type="SMART" id="SM00906"/>
    </source>
</evidence>
<dbReference type="SMART" id="SM00906">
    <property type="entry name" value="Fungal_trans"/>
    <property type="match status" value="1"/>
</dbReference>
<dbReference type="InterPro" id="IPR007219">
    <property type="entry name" value="XnlR_reg_dom"/>
</dbReference>
<evidence type="ECO:0000256" key="2">
    <source>
        <dbReference type="SAM" id="MobiDB-lite"/>
    </source>
</evidence>
<evidence type="ECO:0000256" key="1">
    <source>
        <dbReference type="ARBA" id="ARBA00023242"/>
    </source>
</evidence>
<dbReference type="CDD" id="cd12148">
    <property type="entry name" value="fungal_TF_MHR"/>
    <property type="match status" value="1"/>
</dbReference>
<feature type="compositionally biased region" description="Polar residues" evidence="2">
    <location>
        <begin position="515"/>
        <end position="530"/>
    </location>
</feature>
<proteinExistence type="predicted"/>
<evidence type="ECO:0000313" key="4">
    <source>
        <dbReference type="EMBL" id="KAK5045192.1"/>
    </source>
</evidence>
<evidence type="ECO:0000313" key="5">
    <source>
        <dbReference type="Proteomes" id="UP001358417"/>
    </source>
</evidence>
<sequence>MPRFDSDRAMQVSSSPDTPLRLVGANSAVTASQCVAELPGFLKPPPASMDPEDLEYLARKGSLTLPDPDLRDACLRSYFQYVQPCFPVVDVKAFHGFLHAPGPKSDKFSLLVFQSMMFVGSIWVDIRLIRRLGFLTRHSARRAMHSKVRSLYDSDYEDDRTCLLQSLILLTFWWESPNENKDAWHWIGTALSVSRTLGLHQPCSDEIVSPGVARFRKRLWWTLLMRDTISSFGLSRAPRIRDEDHFVAMLEMEDFDLDVPGLNSMPGIVSSSVAQQELFGRLCIELSKLCRILRKILQLAYPESASGQTASLYSTRQLNGMNKMTLPRKAPDMEQLKLCDEDLSRWRERVPEEVLHASPLPDKPEEFDQAELAHRALITMLYFTALLTLHRPRILKSSSVQINNHSPPQVDQDKSRSIVRYAATEITRIGMDFYEADLVKSLSATCIGCFLPAGISHIFDANSADDIVQADGLQMFNQCRRILQDFSDAHKAADWCINILDTVSTQVRKQKLARNDSSAQDTEQLTQLSQPKGRDITELGTLSSETAGTLSQNTVGDGVLPNKDNDCEAHQMYDVPAAPQVPFPSHTSYQAVDNFGQMPMFESMAAASVQAPLHEYTNTIGPGEMWLDIAGMASTSAETDWTGNDAFWLSW</sequence>
<dbReference type="RefSeq" id="XP_064700828.1">
    <property type="nucleotide sequence ID" value="XM_064853065.1"/>
</dbReference>
<dbReference type="GeneID" id="89977684"/>
<dbReference type="PANTHER" id="PTHR47425">
    <property type="entry name" value="FARB-RELATED"/>
    <property type="match status" value="1"/>
</dbReference>
<dbReference type="GO" id="GO:0008270">
    <property type="term" value="F:zinc ion binding"/>
    <property type="evidence" value="ECO:0007669"/>
    <property type="project" value="InterPro"/>
</dbReference>
<feature type="region of interest" description="Disordered" evidence="2">
    <location>
        <begin position="512"/>
        <end position="563"/>
    </location>
</feature>
<dbReference type="InterPro" id="IPR052761">
    <property type="entry name" value="Fungal_Detox/Toxin_TFs"/>
</dbReference>
<dbReference type="PANTHER" id="PTHR47425:SF2">
    <property type="entry name" value="FARB-RELATED"/>
    <property type="match status" value="1"/>
</dbReference>
<keyword evidence="5" id="KW-1185">Reference proteome</keyword>
<dbReference type="GO" id="GO:0006351">
    <property type="term" value="P:DNA-templated transcription"/>
    <property type="evidence" value="ECO:0007669"/>
    <property type="project" value="InterPro"/>
</dbReference>
<keyword evidence="1" id="KW-0539">Nucleus</keyword>
<feature type="domain" description="Xylanolytic transcriptional activator regulatory" evidence="3">
    <location>
        <begin position="183"/>
        <end position="256"/>
    </location>
</feature>
<dbReference type="Pfam" id="PF04082">
    <property type="entry name" value="Fungal_trans"/>
    <property type="match status" value="1"/>
</dbReference>
<gene>
    <name evidence="4" type="ORF">LTR84_009525</name>
</gene>
<protein>
    <recommendedName>
        <fullName evidence="3">Xylanolytic transcriptional activator regulatory domain-containing protein</fullName>
    </recommendedName>
</protein>